<sequence length="139" mass="15147">MKTPGGRNQNLLVRARSVLIDALEALHDHRDAVIVVGAQAVYLRTDRIRIALAEATKDSDVVLDPGLLSDDPLLEEAMKGAGFLPSSQPGSWLTVEGIPVDLMVPDSLAGRGRRSAQIPPHDKEFSSTSTWLRRMPSRL</sequence>
<evidence type="ECO:0000313" key="2">
    <source>
        <dbReference type="EMBL" id="GAA4282688.1"/>
    </source>
</evidence>
<evidence type="ECO:0000256" key="1">
    <source>
        <dbReference type="SAM" id="MobiDB-lite"/>
    </source>
</evidence>
<dbReference type="EMBL" id="BAABAZ010000003">
    <property type="protein sequence ID" value="GAA4282688.1"/>
    <property type="molecule type" value="Genomic_DNA"/>
</dbReference>
<accession>A0ABP8EFC5</accession>
<name>A0ABP8EFC5_9MICO</name>
<protein>
    <submittedName>
        <fullName evidence="2">Uncharacterized protein</fullName>
    </submittedName>
</protein>
<keyword evidence="3" id="KW-1185">Reference proteome</keyword>
<proteinExistence type="predicted"/>
<comment type="caution">
    <text evidence="2">The sequence shown here is derived from an EMBL/GenBank/DDBJ whole genome shotgun (WGS) entry which is preliminary data.</text>
</comment>
<feature type="region of interest" description="Disordered" evidence="1">
    <location>
        <begin position="111"/>
        <end position="139"/>
    </location>
</feature>
<organism evidence="2 3">
    <name type="scientific">Brevibacterium daeguense</name>
    <dbReference type="NCBI Taxonomy" id="909936"/>
    <lineage>
        <taxon>Bacteria</taxon>
        <taxon>Bacillati</taxon>
        <taxon>Actinomycetota</taxon>
        <taxon>Actinomycetes</taxon>
        <taxon>Micrococcales</taxon>
        <taxon>Brevibacteriaceae</taxon>
        <taxon>Brevibacterium</taxon>
    </lineage>
</organism>
<evidence type="ECO:0000313" key="3">
    <source>
        <dbReference type="Proteomes" id="UP001501586"/>
    </source>
</evidence>
<reference evidence="3" key="1">
    <citation type="journal article" date="2019" name="Int. J. Syst. Evol. Microbiol.">
        <title>The Global Catalogue of Microorganisms (GCM) 10K type strain sequencing project: providing services to taxonomists for standard genome sequencing and annotation.</title>
        <authorList>
            <consortium name="The Broad Institute Genomics Platform"/>
            <consortium name="The Broad Institute Genome Sequencing Center for Infectious Disease"/>
            <person name="Wu L."/>
            <person name="Ma J."/>
        </authorList>
    </citation>
    <scope>NUCLEOTIDE SEQUENCE [LARGE SCALE GENOMIC DNA]</scope>
    <source>
        <strain evidence="3">JCM 17458</strain>
    </source>
</reference>
<dbReference type="Proteomes" id="UP001501586">
    <property type="component" value="Unassembled WGS sequence"/>
</dbReference>
<gene>
    <name evidence="2" type="ORF">GCM10022261_02190</name>
</gene>